<evidence type="ECO:0000313" key="2">
    <source>
        <dbReference type="Proteomes" id="UP000292209"/>
    </source>
</evidence>
<keyword evidence="2" id="KW-1185">Reference proteome</keyword>
<dbReference type="AlphaFoldDB" id="A0A4Q7P548"/>
<comment type="caution">
    <text evidence="1">The sequence shown here is derived from an EMBL/GenBank/DDBJ whole genome shotgun (WGS) entry which is preliminary data.</text>
</comment>
<sequence>MDIGYYWILGFPFYRQIPVFKRNAPISQYRKASTDQYQFFFLATLAKENATDAKVEVAPVAYFVVLAA</sequence>
<evidence type="ECO:0000313" key="1">
    <source>
        <dbReference type="EMBL" id="RZS94827.1"/>
    </source>
</evidence>
<dbReference type="EMBL" id="SGXG01000001">
    <property type="protein sequence ID" value="RZS94827.1"/>
    <property type="molecule type" value="Genomic_DNA"/>
</dbReference>
<name>A0A4Q7P548_9BACT</name>
<proteinExistence type="predicted"/>
<organism evidence="1 2">
    <name type="scientific">Cecembia calidifontis</name>
    <dbReference type="NCBI Taxonomy" id="1187080"/>
    <lineage>
        <taxon>Bacteria</taxon>
        <taxon>Pseudomonadati</taxon>
        <taxon>Bacteroidota</taxon>
        <taxon>Cytophagia</taxon>
        <taxon>Cytophagales</taxon>
        <taxon>Cyclobacteriaceae</taxon>
        <taxon>Cecembia</taxon>
    </lineage>
</organism>
<reference evidence="1 2" key="1">
    <citation type="submission" date="2019-02" db="EMBL/GenBank/DDBJ databases">
        <title>Genomic Encyclopedia of Archaeal and Bacterial Type Strains, Phase II (KMG-II): from individual species to whole genera.</title>
        <authorList>
            <person name="Goeker M."/>
        </authorList>
    </citation>
    <scope>NUCLEOTIDE SEQUENCE [LARGE SCALE GENOMIC DNA]</scope>
    <source>
        <strain evidence="1 2">DSM 21411</strain>
    </source>
</reference>
<dbReference type="Proteomes" id="UP000292209">
    <property type="component" value="Unassembled WGS sequence"/>
</dbReference>
<accession>A0A4Q7P548</accession>
<gene>
    <name evidence="1" type="ORF">BC751_0337</name>
</gene>
<protein>
    <submittedName>
        <fullName evidence="1">Uncharacterized protein</fullName>
    </submittedName>
</protein>